<sequence length="1231" mass="134212">MVYRIYVEKKKQFADEAAALLSDIRTLLMIDSVTDLRLFNRYDVENIDEALFRACEKTVFSEPQLDNTYAHLPQTDGTVFAVEYLPGQFDQRADSCAQCIQIVSQGDKPTVRTAKVYMLFGKVSPVELAAIKKYVINPVESREASLDRMDTLQIPYNVPTEVETLTGFTALSEKELADFVQKYALAMDNADIAFCQSYFRSEHRDPTITEIRMIDTYWSDHCRHTTFLTTIDGVEIDDPAVQKAYDRYVAIRKTLGRTKPQNLMDLATIGARYLKHTGQLKNLDESDEINACTVKVQVDVDGEQEDWLFLFKNETHNHPTEIEPFGGAATCIGGAIRDPLSGRGYVYQAMRVTGAADPLKPVKDTMTGKLPQRKLVTTAAAGYSSYGNQIGLATGQVDELYHEGYVAKRMEIGAVVGAVPAKNVRRETPQPGDVIVLLGGRTGRDGCGGATGSSKSHKLSSLEHCGAEVQKGNAPEERKLQRLFRDPEATKLIKRCNDFGAGGVSVAIGELADGLHIDLNKVPKKYEGLDGTELAISESQERMAVVLEAKDAEKFLALAARENLEATVVAEVVAEPRLTMEWNGKKIVDISREFLNSNGAEKHTRVHVCAPSPIVRAVPGKTNEEKLFALAGDLNVCSKRGLAERFDSTIGANTVLMPFGGRYQLTPAQAMAAKFPVLHGETKTCSMMAWGFNPFITEKNPYLGAYYAVVESVAKLVASGADLSTCYLTFQEYFERMTEDASRWGKPAAALLGALTAQLELGLGSIGGKDSMSGTFEDIDVPPTLVSFAVSVCNSDNVLSPEFKLPGSKVYYLEPARNADGTLDTESLLSVFRTVSQLIADKKVLSCYTPTYGGIAEGLMKMAFGNRIGFKLDRLFDQSALYDYRYGAFILEAAEALEGLTQLGETTYDYALKIGIETVDLQALCDVYEGKLEPVFACNIPTPDKPVREISYTAKTRVAPKVGAAKPKVLIPVFPGTNCEYDTARALERAGAEPQIMVVRNLSAKAIADSAAAFAEAMRSAQIVFIPGGFSGGDEPDGSGKFITAFFRNPRVTEAVRALLQERDGLMGGICNGFQALIKLGLVPYGDIVEPCADTPTLTFNTIGRHQSRLVTTRVASNLSPWLSGSAVGDLHTVPISHGEGRFVCPPALLEELIVNGQIATQYVDGQGKPTMDIRCNPNGSVLAVEGITSPDGRVFGKMGHSERVSDNVYKNVDGNKDNGMFRNAVAYFNI</sequence>
<dbReference type="InterPro" id="IPR010918">
    <property type="entry name" value="PurM-like_C_dom"/>
</dbReference>
<dbReference type="GO" id="GO:0005737">
    <property type="term" value="C:cytoplasm"/>
    <property type="evidence" value="ECO:0007669"/>
    <property type="project" value="TreeGrafter"/>
</dbReference>
<evidence type="ECO:0000313" key="9">
    <source>
        <dbReference type="EMBL" id="HIU35995.1"/>
    </source>
</evidence>
<evidence type="ECO:0000256" key="2">
    <source>
        <dbReference type="ARBA" id="ARBA00022723"/>
    </source>
</evidence>
<evidence type="ECO:0000256" key="6">
    <source>
        <dbReference type="ARBA" id="ARBA00022842"/>
    </source>
</evidence>
<dbReference type="InterPro" id="IPR041609">
    <property type="entry name" value="PurL_linker"/>
</dbReference>
<dbReference type="GO" id="GO:0005524">
    <property type="term" value="F:ATP binding"/>
    <property type="evidence" value="ECO:0007669"/>
    <property type="project" value="UniProtKB-KW"/>
</dbReference>
<dbReference type="Pfam" id="PF02769">
    <property type="entry name" value="AIRS_C"/>
    <property type="match status" value="1"/>
</dbReference>
<dbReference type="InterPro" id="IPR036676">
    <property type="entry name" value="PurM-like_C_sf"/>
</dbReference>
<dbReference type="AlphaFoldDB" id="A0A9D1LDY5"/>
<dbReference type="CDD" id="cd02203">
    <property type="entry name" value="PurL_repeat1"/>
    <property type="match status" value="1"/>
</dbReference>
<dbReference type="SUPFAM" id="SSF52317">
    <property type="entry name" value="Class I glutamine amidotransferase-like"/>
    <property type="match status" value="1"/>
</dbReference>
<dbReference type="GO" id="GO:0046872">
    <property type="term" value="F:metal ion binding"/>
    <property type="evidence" value="ECO:0007669"/>
    <property type="project" value="UniProtKB-KW"/>
</dbReference>
<dbReference type="Pfam" id="PF18072">
    <property type="entry name" value="FGAR-AT_linker"/>
    <property type="match status" value="1"/>
</dbReference>
<gene>
    <name evidence="9" type="ORF">IAC53_05245</name>
</gene>
<organism evidence="9 10">
    <name type="scientific">Candidatus Fimenecus excrementigallinarum</name>
    <dbReference type="NCBI Taxonomy" id="2840816"/>
    <lineage>
        <taxon>Bacteria</taxon>
        <taxon>Bacillati</taxon>
        <taxon>Bacillota</taxon>
        <taxon>Clostridia</taxon>
        <taxon>Candidatus Fimenecus</taxon>
    </lineage>
</organism>
<evidence type="ECO:0000313" key="10">
    <source>
        <dbReference type="Proteomes" id="UP000824071"/>
    </source>
</evidence>
<dbReference type="GO" id="GO:0006164">
    <property type="term" value="P:purine nucleotide biosynthetic process"/>
    <property type="evidence" value="ECO:0007669"/>
    <property type="project" value="UniProtKB-KW"/>
</dbReference>
<dbReference type="Gene3D" id="3.30.1330.10">
    <property type="entry name" value="PurM-like, N-terminal domain"/>
    <property type="match status" value="2"/>
</dbReference>
<dbReference type="PANTHER" id="PTHR10099">
    <property type="entry name" value="PHOSPHORIBOSYLFORMYLGLYCINAMIDINE SYNTHASE"/>
    <property type="match status" value="1"/>
</dbReference>
<dbReference type="Gene3D" id="3.40.50.880">
    <property type="match status" value="1"/>
</dbReference>
<keyword evidence="2" id="KW-0479">Metal-binding</keyword>
<dbReference type="SUPFAM" id="SSF56042">
    <property type="entry name" value="PurM C-terminal domain-like"/>
    <property type="match status" value="2"/>
</dbReference>
<dbReference type="InterPro" id="IPR036921">
    <property type="entry name" value="PurM-like_N_sf"/>
</dbReference>
<evidence type="ECO:0000259" key="7">
    <source>
        <dbReference type="Pfam" id="PF02769"/>
    </source>
</evidence>
<evidence type="ECO:0000256" key="1">
    <source>
        <dbReference type="ARBA" id="ARBA00022598"/>
    </source>
</evidence>
<reference evidence="9" key="2">
    <citation type="journal article" date="2021" name="PeerJ">
        <title>Extensive microbial diversity within the chicken gut microbiome revealed by metagenomics and culture.</title>
        <authorList>
            <person name="Gilroy R."/>
            <person name="Ravi A."/>
            <person name="Getino M."/>
            <person name="Pursley I."/>
            <person name="Horton D.L."/>
            <person name="Alikhan N.F."/>
            <person name="Baker D."/>
            <person name="Gharbi K."/>
            <person name="Hall N."/>
            <person name="Watson M."/>
            <person name="Adriaenssens E.M."/>
            <person name="Foster-Nyarko E."/>
            <person name="Jarju S."/>
            <person name="Secka A."/>
            <person name="Antonio M."/>
            <person name="Oren A."/>
            <person name="Chaudhuri R.R."/>
            <person name="La Ragione R."/>
            <person name="Hildebrand F."/>
            <person name="Pallen M.J."/>
        </authorList>
    </citation>
    <scope>NUCLEOTIDE SEQUENCE</scope>
    <source>
        <strain evidence="9">ChiGjej1B1-19959</strain>
    </source>
</reference>
<dbReference type="PANTHER" id="PTHR10099:SF1">
    <property type="entry name" value="PHOSPHORIBOSYLFORMYLGLYCINAMIDINE SYNTHASE"/>
    <property type="match status" value="1"/>
</dbReference>
<dbReference type="NCBIfam" id="TIGR01857">
    <property type="entry name" value="FGAM-synthase"/>
    <property type="match status" value="1"/>
</dbReference>
<dbReference type="FunFam" id="3.30.1330.10:FF:000013">
    <property type="entry name" value="Phosphoribosylformylglycinamidine synthase"/>
    <property type="match status" value="1"/>
</dbReference>
<name>A0A9D1LDY5_9FIRM</name>
<evidence type="ECO:0000256" key="5">
    <source>
        <dbReference type="ARBA" id="ARBA00022840"/>
    </source>
</evidence>
<dbReference type="EC" id="6.3.5.3" evidence="9"/>
<proteinExistence type="predicted"/>
<dbReference type="GO" id="GO:0004642">
    <property type="term" value="F:phosphoribosylformylglycinamidine synthase activity"/>
    <property type="evidence" value="ECO:0007669"/>
    <property type="project" value="UniProtKB-EC"/>
</dbReference>
<keyword evidence="1 9" id="KW-0436">Ligase</keyword>
<dbReference type="CDD" id="cd02204">
    <property type="entry name" value="PurL_repeat2"/>
    <property type="match status" value="1"/>
</dbReference>
<dbReference type="Proteomes" id="UP000824071">
    <property type="component" value="Unassembled WGS sequence"/>
</dbReference>
<evidence type="ECO:0000259" key="8">
    <source>
        <dbReference type="Pfam" id="PF18072"/>
    </source>
</evidence>
<dbReference type="SMART" id="SM01211">
    <property type="entry name" value="GATase_5"/>
    <property type="match status" value="1"/>
</dbReference>
<reference evidence="9" key="1">
    <citation type="submission" date="2020-10" db="EMBL/GenBank/DDBJ databases">
        <authorList>
            <person name="Gilroy R."/>
        </authorList>
    </citation>
    <scope>NUCLEOTIDE SEQUENCE</scope>
    <source>
        <strain evidence="9">ChiGjej1B1-19959</strain>
    </source>
</reference>
<dbReference type="EMBL" id="DVMW01000032">
    <property type="protein sequence ID" value="HIU35995.1"/>
    <property type="molecule type" value="Genomic_DNA"/>
</dbReference>
<keyword evidence="3" id="KW-0547">Nucleotide-binding</keyword>
<keyword evidence="4" id="KW-0658">Purine biosynthesis</keyword>
<keyword evidence="6" id="KW-0460">Magnesium</keyword>
<dbReference type="InterPro" id="IPR029062">
    <property type="entry name" value="Class_I_gatase-like"/>
</dbReference>
<evidence type="ECO:0000256" key="4">
    <source>
        <dbReference type="ARBA" id="ARBA00022755"/>
    </source>
</evidence>
<dbReference type="Pfam" id="PF13507">
    <property type="entry name" value="GATase_5"/>
    <property type="match status" value="1"/>
</dbReference>
<protein>
    <submittedName>
        <fullName evidence="9">Phosphoribosylformylglycinamidine synthase</fullName>
        <ecNumber evidence="9">6.3.5.3</ecNumber>
    </submittedName>
</protein>
<dbReference type="SUPFAM" id="SSF55326">
    <property type="entry name" value="PurM N-terminal domain-like"/>
    <property type="match status" value="2"/>
</dbReference>
<feature type="domain" description="PurM-like C-terminal" evidence="7">
    <location>
        <begin position="430"/>
        <end position="582"/>
    </location>
</feature>
<accession>A0A9D1LDY5</accession>
<dbReference type="InterPro" id="IPR010141">
    <property type="entry name" value="FGAM_synthase"/>
</dbReference>
<feature type="domain" description="Phosphoribosylformylglycinamidine synthase linker" evidence="8">
    <location>
        <begin position="181"/>
        <end position="224"/>
    </location>
</feature>
<dbReference type="Gene3D" id="3.90.650.10">
    <property type="entry name" value="PurM-like C-terminal domain"/>
    <property type="match status" value="2"/>
</dbReference>
<comment type="caution">
    <text evidence="9">The sequence shown here is derived from an EMBL/GenBank/DDBJ whole genome shotgun (WGS) entry which is preliminary data.</text>
</comment>
<dbReference type="PROSITE" id="PS51273">
    <property type="entry name" value="GATASE_TYPE_1"/>
    <property type="match status" value="1"/>
</dbReference>
<keyword evidence="5" id="KW-0067">ATP-binding</keyword>
<dbReference type="CDD" id="cd01740">
    <property type="entry name" value="GATase1_FGAR_AT"/>
    <property type="match status" value="1"/>
</dbReference>
<evidence type="ECO:0000256" key="3">
    <source>
        <dbReference type="ARBA" id="ARBA00022741"/>
    </source>
</evidence>